<evidence type="ECO:0000313" key="4">
    <source>
        <dbReference type="EMBL" id="SER54452.1"/>
    </source>
</evidence>
<keyword evidence="2" id="KW-0732">Signal</keyword>
<evidence type="ECO:0000313" key="7">
    <source>
        <dbReference type="Proteomes" id="UP000186904"/>
    </source>
</evidence>
<evidence type="ECO:0000259" key="3">
    <source>
        <dbReference type="Pfam" id="PF13628"/>
    </source>
</evidence>
<evidence type="ECO:0000256" key="2">
    <source>
        <dbReference type="SAM" id="SignalP"/>
    </source>
</evidence>
<sequence>MHNAQQPTHLKLLACAVMSVALGCTAVAVHAQQDAPADIDRSTQTSGPTGTPATTGDGGSADTTGAIRDNDVDGGMAGMDTDNDTIDANDFLEEASAKGVAEIETARKALEQGQSEQVKEFANMMIKDHAAANEKMAELAASKDLEISDEATLMDKAKAMILDARDGESFDAAYANNQVAAHEQTIELFERAARSDDAEIASFAKETLPKLKEHLKQAQALVESTPDT</sequence>
<proteinExistence type="predicted"/>
<feature type="compositionally biased region" description="Low complexity" evidence="1">
    <location>
        <begin position="45"/>
        <end position="65"/>
    </location>
</feature>
<dbReference type="AlphaFoldDB" id="A0A1I4JSG5"/>
<reference evidence="6 7" key="1">
    <citation type="submission" date="2016-10" db="EMBL/GenBank/DDBJ databases">
        <authorList>
            <person name="de Groot N.N."/>
        </authorList>
    </citation>
    <scope>NUCLEOTIDE SEQUENCE [LARGE SCALE GENOMIC DNA]</scope>
    <source>
        <strain evidence="5 6">CGMCC 1.9095</strain>
        <strain evidence="4 7">DSM 22558</strain>
    </source>
</reference>
<organism evidence="5 6">
    <name type="scientific">Halopseudomonas bauzanensis</name>
    <dbReference type="NCBI Taxonomy" id="653930"/>
    <lineage>
        <taxon>Bacteria</taxon>
        <taxon>Pseudomonadati</taxon>
        <taxon>Pseudomonadota</taxon>
        <taxon>Gammaproteobacteria</taxon>
        <taxon>Pseudomonadales</taxon>
        <taxon>Pseudomonadaceae</taxon>
        <taxon>Halopseudomonas</taxon>
    </lineage>
</organism>
<dbReference type="Gene3D" id="1.20.1260.10">
    <property type="match status" value="1"/>
</dbReference>
<feature type="domain" description="DUF4142" evidence="3">
    <location>
        <begin position="89"/>
        <end position="221"/>
    </location>
</feature>
<feature type="chain" id="PRO_5010473139" evidence="2">
    <location>
        <begin position="32"/>
        <end position="228"/>
    </location>
</feature>
<dbReference type="PANTHER" id="PTHR38593">
    <property type="entry name" value="BLR2558 PROTEIN"/>
    <property type="match status" value="1"/>
</dbReference>
<dbReference type="Proteomes" id="UP000186904">
    <property type="component" value="Unassembled WGS sequence"/>
</dbReference>
<evidence type="ECO:0000256" key="1">
    <source>
        <dbReference type="SAM" id="MobiDB-lite"/>
    </source>
</evidence>
<name>A0A1I4JSG5_9GAMM</name>
<feature type="region of interest" description="Disordered" evidence="1">
    <location>
        <begin position="34"/>
        <end position="73"/>
    </location>
</feature>
<dbReference type="Proteomes" id="UP000186599">
    <property type="component" value="Unassembled WGS sequence"/>
</dbReference>
<gene>
    <name evidence="5" type="ORF">SAMN04487855_0755</name>
    <name evidence="4" type="ORF">SAMN05216589_0870</name>
</gene>
<evidence type="ECO:0000313" key="6">
    <source>
        <dbReference type="Proteomes" id="UP000186599"/>
    </source>
</evidence>
<feature type="signal peptide" evidence="2">
    <location>
        <begin position="1"/>
        <end position="31"/>
    </location>
</feature>
<dbReference type="InterPro" id="IPR012347">
    <property type="entry name" value="Ferritin-like"/>
</dbReference>
<dbReference type="EMBL" id="FOGN01000001">
    <property type="protein sequence ID" value="SER54452.1"/>
    <property type="molecule type" value="Genomic_DNA"/>
</dbReference>
<dbReference type="InterPro" id="IPR025419">
    <property type="entry name" value="DUF4142"/>
</dbReference>
<dbReference type="STRING" id="653930.SAMN05216589_0870"/>
<dbReference type="PANTHER" id="PTHR38593:SF1">
    <property type="entry name" value="BLR2558 PROTEIN"/>
    <property type="match status" value="1"/>
</dbReference>
<keyword evidence="6" id="KW-1185">Reference proteome</keyword>
<dbReference type="EMBL" id="FOUA01000001">
    <property type="protein sequence ID" value="SFL69528.1"/>
    <property type="molecule type" value="Genomic_DNA"/>
</dbReference>
<accession>A0A1I4JSG5</accession>
<dbReference type="Pfam" id="PF13628">
    <property type="entry name" value="DUF4142"/>
    <property type="match status" value="1"/>
</dbReference>
<protein>
    <submittedName>
        <fullName evidence="5">Predicted outer membrane protein</fullName>
    </submittedName>
</protein>
<evidence type="ECO:0000313" key="5">
    <source>
        <dbReference type="EMBL" id="SFL69528.1"/>
    </source>
</evidence>